<keyword evidence="2" id="KW-1133">Transmembrane helix</keyword>
<keyword evidence="5" id="KW-1185">Reference proteome</keyword>
<proteinExistence type="predicted"/>
<dbReference type="Pfam" id="PF01484">
    <property type="entry name" value="Col_cuticle_N"/>
    <property type="match status" value="1"/>
</dbReference>
<dbReference type="WBParaSite" id="HPBE_0001882201-mRNA-1">
    <property type="protein sequence ID" value="HPBE_0001882201-mRNA-1"/>
    <property type="gene ID" value="HPBE_0001882201"/>
</dbReference>
<dbReference type="GO" id="GO:0042302">
    <property type="term" value="F:structural constituent of cuticle"/>
    <property type="evidence" value="ECO:0007669"/>
    <property type="project" value="InterPro"/>
</dbReference>
<feature type="transmembrane region" description="Helical" evidence="2">
    <location>
        <begin position="36"/>
        <end position="59"/>
    </location>
</feature>
<gene>
    <name evidence="4" type="ORF">HPBE_LOCUS18822</name>
</gene>
<feature type="domain" description="Nematode cuticle collagen N-terminal" evidence="3">
    <location>
        <begin position="39"/>
        <end position="78"/>
    </location>
</feature>
<evidence type="ECO:0000256" key="1">
    <source>
        <dbReference type="ARBA" id="ARBA00022737"/>
    </source>
</evidence>
<evidence type="ECO:0000313" key="6">
    <source>
        <dbReference type="WBParaSite" id="HPBE_0001882201-mRNA-1"/>
    </source>
</evidence>
<dbReference type="AlphaFoldDB" id="A0A183GA19"/>
<name>A0A183GA19_HELPZ</name>
<keyword evidence="1" id="KW-0677">Repeat</keyword>
<evidence type="ECO:0000313" key="4">
    <source>
        <dbReference type="EMBL" id="VDP13067.1"/>
    </source>
</evidence>
<accession>A0A3P8AFA8</accession>
<reference evidence="4 5" key="1">
    <citation type="submission" date="2018-11" db="EMBL/GenBank/DDBJ databases">
        <authorList>
            <consortium name="Pathogen Informatics"/>
        </authorList>
    </citation>
    <scope>NUCLEOTIDE SEQUENCE [LARGE SCALE GENOMIC DNA]</scope>
</reference>
<reference evidence="6" key="2">
    <citation type="submission" date="2019-09" db="UniProtKB">
        <authorList>
            <consortium name="WormBaseParasite"/>
        </authorList>
    </citation>
    <scope>IDENTIFICATION</scope>
</reference>
<dbReference type="InterPro" id="IPR002486">
    <property type="entry name" value="Col_cuticle_N"/>
</dbReference>
<evidence type="ECO:0000259" key="3">
    <source>
        <dbReference type="Pfam" id="PF01484"/>
    </source>
</evidence>
<evidence type="ECO:0000256" key="2">
    <source>
        <dbReference type="SAM" id="Phobius"/>
    </source>
</evidence>
<protein>
    <submittedName>
        <fullName evidence="6">Col_cuticle_N domain-containing protein</fullName>
    </submittedName>
</protein>
<keyword evidence="2" id="KW-0812">Transmembrane</keyword>
<dbReference type="Proteomes" id="UP000050761">
    <property type="component" value="Unassembled WGS sequence"/>
</dbReference>
<dbReference type="OrthoDB" id="5868132at2759"/>
<keyword evidence="2" id="KW-0472">Membrane</keyword>
<organism evidence="5 6">
    <name type="scientific">Heligmosomoides polygyrus</name>
    <name type="common">Parasitic roundworm</name>
    <dbReference type="NCBI Taxonomy" id="6339"/>
    <lineage>
        <taxon>Eukaryota</taxon>
        <taxon>Metazoa</taxon>
        <taxon>Ecdysozoa</taxon>
        <taxon>Nematoda</taxon>
        <taxon>Chromadorea</taxon>
        <taxon>Rhabditida</taxon>
        <taxon>Rhabditina</taxon>
        <taxon>Rhabditomorpha</taxon>
        <taxon>Strongyloidea</taxon>
        <taxon>Heligmosomidae</taxon>
        <taxon>Heligmosomoides</taxon>
    </lineage>
</organism>
<sequence>MVRGLKLATSKGSNSNEVDYMGIGYSSVAGIRMSKALAISASVIITLTIGCFVYIGIIINDIGDLQENIRQGMTEFKVIDLTALH</sequence>
<dbReference type="EMBL" id="UZAH01030945">
    <property type="protein sequence ID" value="VDP13067.1"/>
    <property type="molecule type" value="Genomic_DNA"/>
</dbReference>
<accession>A0A183GA19</accession>
<evidence type="ECO:0000313" key="5">
    <source>
        <dbReference type="Proteomes" id="UP000050761"/>
    </source>
</evidence>